<dbReference type="GO" id="GO:0005524">
    <property type="term" value="F:ATP binding"/>
    <property type="evidence" value="ECO:0007669"/>
    <property type="project" value="InterPro"/>
</dbReference>
<feature type="domain" description="AAA+ ATPase" evidence="1">
    <location>
        <begin position="703"/>
        <end position="869"/>
    </location>
</feature>
<keyword evidence="3" id="KW-1185">Reference proteome</keyword>
<dbReference type="InterPro" id="IPR027417">
    <property type="entry name" value="P-loop_NTPase"/>
</dbReference>
<protein>
    <submittedName>
        <fullName evidence="2">AAA family ATPase</fullName>
    </submittedName>
</protein>
<dbReference type="Pfam" id="PF07728">
    <property type="entry name" value="AAA_5"/>
    <property type="match status" value="1"/>
</dbReference>
<evidence type="ECO:0000313" key="3">
    <source>
        <dbReference type="Proteomes" id="UP000655366"/>
    </source>
</evidence>
<accession>A0A931CMD3</accession>
<dbReference type="Gene3D" id="3.40.50.300">
    <property type="entry name" value="P-loop containing nucleotide triphosphate hydrolases"/>
    <property type="match status" value="1"/>
</dbReference>
<dbReference type="Proteomes" id="UP000655366">
    <property type="component" value="Unassembled WGS sequence"/>
</dbReference>
<proteinExistence type="predicted"/>
<dbReference type="RefSeq" id="WP_196395490.1">
    <property type="nucleotide sequence ID" value="NZ_JADNYM010000004.1"/>
</dbReference>
<dbReference type="EMBL" id="JADNYM010000004">
    <property type="protein sequence ID" value="MBG0738546.1"/>
    <property type="molecule type" value="Genomic_DNA"/>
</dbReference>
<dbReference type="PANTHER" id="PTHR37291:SF1">
    <property type="entry name" value="TYPE IV METHYL-DIRECTED RESTRICTION ENZYME ECOKMCRB SUBUNIT"/>
    <property type="match status" value="1"/>
</dbReference>
<dbReference type="InterPro" id="IPR052934">
    <property type="entry name" value="Methyl-DNA_Rec/Restrict_Enz"/>
</dbReference>
<dbReference type="SUPFAM" id="SSF52540">
    <property type="entry name" value="P-loop containing nucleoside triphosphate hydrolases"/>
    <property type="match status" value="1"/>
</dbReference>
<dbReference type="AlphaFoldDB" id="A0A931CMD3"/>
<organism evidence="2 3">
    <name type="scientific">Arthrobacter terrae</name>
    <dbReference type="NCBI Taxonomy" id="2935737"/>
    <lineage>
        <taxon>Bacteria</taxon>
        <taxon>Bacillati</taxon>
        <taxon>Actinomycetota</taxon>
        <taxon>Actinomycetes</taxon>
        <taxon>Micrococcales</taxon>
        <taxon>Micrococcaceae</taxon>
        <taxon>Arthrobacter</taxon>
    </lineage>
</organism>
<evidence type="ECO:0000259" key="1">
    <source>
        <dbReference type="SMART" id="SM00382"/>
    </source>
</evidence>
<dbReference type="PANTHER" id="PTHR37291">
    <property type="entry name" value="5-METHYLCYTOSINE-SPECIFIC RESTRICTION ENZYME B"/>
    <property type="match status" value="1"/>
</dbReference>
<gene>
    <name evidence="2" type="ORF">IV500_03805</name>
</gene>
<dbReference type="SMART" id="SM00382">
    <property type="entry name" value="AAA"/>
    <property type="match status" value="1"/>
</dbReference>
<name>A0A931CMD3_9MICC</name>
<evidence type="ECO:0000313" key="2">
    <source>
        <dbReference type="EMBL" id="MBG0738546.1"/>
    </source>
</evidence>
<dbReference type="CDD" id="cd00009">
    <property type="entry name" value="AAA"/>
    <property type="match status" value="1"/>
</dbReference>
<dbReference type="InterPro" id="IPR011704">
    <property type="entry name" value="ATPase_dyneun-rel_AAA"/>
</dbReference>
<dbReference type="InterPro" id="IPR003593">
    <property type="entry name" value="AAA+_ATPase"/>
</dbReference>
<dbReference type="GO" id="GO:0016887">
    <property type="term" value="F:ATP hydrolysis activity"/>
    <property type="evidence" value="ECO:0007669"/>
    <property type="project" value="InterPro"/>
</dbReference>
<sequence length="1002" mass="112328">MSETQWKEFMRYAARFAGAVDLDGEERNYKLVLAERLKSARQLFLDHNPDWFERLRKDLSSTNLVNQYFMMKFVDLGRSRPDDLWRVLEGLWGGDADAVRLDAFVEQLRPFNPAQFSVGGIVGLGSLLLMSENPCSFPPYRARAVKKFLKLVGWDDRGANGTPSRRYELLLEAMDELLRLAPFHGIELRDRLGAQGLMWQVLNAEPPEDWPMNDQIEFRVWRGETPSTAAESNPASRPFGPNPELEAAARAILDAGLLSLSSPLGGGETTWTSENAAEILHRVLDNYDGGEGSFLSKLEKQLHGASPAVIRLTGELIALQSLPLVNITPSTKKARVERVLSWLDEDQEIPEVIASGLAARGAFNGGTGFNMNQWRHLRWLAKFVAHTRESEEAAHQALRTPEAFIDLTASTPDDVPAIRYTVEYLAWPSYCEPVVNKEHRRRIRNAFAQEVGGANGDSEQEIARDLNSIRTAQEAGLGHDVEWYDEPFFSQWSGARPSGVRAWLVRQNQGGIAMLDSWLDGEFISTRAQHLGSPAPGSGYDEVQAAVNGGYQHIDYSERKARAQEYFRFLSQMKPDDFIVTAHGEDLYLGVVTGSAEYVEVESSRLRRDVLWRKQPIRNLDLPAPLPRLLEEQGTVVDLTDALPTIRGWFAQELEDADLPIVVVPPLPQPAVVPILRPASDELASRLHLNREDIQEVIDLLQTRSQIVFYGPPGTGKTYLAGKIARFLAGEEHGDHVKTVQFHPSYAYEDFFEGYRPAETEGGAVGFSLEPGPLRQIAGEASAEGNRDKPYFLIIDEMNRGNLAKVFGELYFLLEYRDQSISLQYNPTKTFVLPPNLFIIGTMNTSDRSIAMVDAAIRRRFAFVELHPEDGMISGLLERYLAANHKPMLRAQLLNALNAEIEATNRDLMIGPSYFMKDHAETDRGLEQIWKYELLPLLEEQYFGRLSRQKVHEKFGLGAMRKTVERQLAAVDLIAAGSADVEFGDGLNATKMNPTDAEDASF</sequence>
<reference evidence="2 3" key="1">
    <citation type="submission" date="2020-11" db="EMBL/GenBank/DDBJ databases">
        <title>Arthrobacter antarcticus sp. nov., isolated from Antarctic Soil.</title>
        <authorList>
            <person name="Li J."/>
        </authorList>
    </citation>
    <scope>NUCLEOTIDE SEQUENCE [LARGE SCALE GENOMIC DNA]</scope>
    <source>
        <strain evidence="2 3">Z1-20</strain>
    </source>
</reference>
<comment type="caution">
    <text evidence="2">The sequence shown here is derived from an EMBL/GenBank/DDBJ whole genome shotgun (WGS) entry which is preliminary data.</text>
</comment>